<dbReference type="Gene3D" id="1.20.5.780">
    <property type="entry name" value="Single helix bin"/>
    <property type="match status" value="1"/>
</dbReference>
<dbReference type="RefSeq" id="WP_094729207.1">
    <property type="nucleotide sequence ID" value="NZ_MWWY01000008.1"/>
</dbReference>
<dbReference type="InterPro" id="IPR010985">
    <property type="entry name" value="Ribbon_hlx_hlx"/>
</dbReference>
<sequence>MSTATLKDSRFEMRLTQEQRSRIDQAAESKGLTASQWALSNLLQAADRDIREAHIIHLSDAAWNDFTSALDDPLPDSTIKLLGSEPIWA</sequence>
<accession>A0A261G4N0</accession>
<evidence type="ECO:0000256" key="1">
    <source>
        <dbReference type="ARBA" id="ARBA00022649"/>
    </source>
</evidence>
<keyword evidence="4" id="KW-1185">Reference proteome</keyword>
<evidence type="ECO:0000313" key="3">
    <source>
        <dbReference type="EMBL" id="OZG66153.1"/>
    </source>
</evidence>
<comment type="similarity">
    <text evidence="2">Belongs to the TacA antitoxin family.</text>
</comment>
<dbReference type="GO" id="GO:0006355">
    <property type="term" value="P:regulation of DNA-templated transcription"/>
    <property type="evidence" value="ECO:0007669"/>
    <property type="project" value="InterPro"/>
</dbReference>
<dbReference type="InterPro" id="IPR014795">
    <property type="entry name" value="TacA_1-like"/>
</dbReference>
<dbReference type="AlphaFoldDB" id="A0A261G4N0"/>
<keyword evidence="1" id="KW-1277">Toxin-antitoxin system</keyword>
<dbReference type="Proteomes" id="UP000216074">
    <property type="component" value="Unassembled WGS sequence"/>
</dbReference>
<dbReference type="EMBL" id="MWWY01000008">
    <property type="protein sequence ID" value="OZG66153.1"/>
    <property type="molecule type" value="Genomic_DNA"/>
</dbReference>
<dbReference type="PANTHER" id="PTHR35401">
    <property type="entry name" value="COPG FAMILY HELIX-TURN-HELIX PROTEIN-RELATED-RELATED"/>
    <property type="match status" value="1"/>
</dbReference>
<reference evidence="3 4" key="1">
    <citation type="journal article" date="2017" name="BMC Genomics">
        <title>Comparative genomic and phylogenomic analyses of the Bifidobacteriaceae family.</title>
        <authorList>
            <person name="Lugli G.A."/>
            <person name="Milani C."/>
            <person name="Turroni F."/>
            <person name="Duranti S."/>
            <person name="Mancabelli L."/>
            <person name="Mangifesta M."/>
            <person name="Ferrario C."/>
            <person name="Modesto M."/>
            <person name="Mattarelli P."/>
            <person name="Jiri K."/>
            <person name="van Sinderen D."/>
            <person name="Ventura M."/>
        </authorList>
    </citation>
    <scope>NUCLEOTIDE SEQUENCE [LARGE SCALE GENOMIC DNA]</scope>
    <source>
        <strain evidence="3 4">DSM 100202</strain>
    </source>
</reference>
<evidence type="ECO:0000256" key="2">
    <source>
        <dbReference type="ARBA" id="ARBA00049988"/>
    </source>
</evidence>
<name>A0A261G4N0_9BIFI</name>
<protein>
    <recommendedName>
        <fullName evidence="5">Toxin-antitoxin system protein</fullName>
    </recommendedName>
</protein>
<evidence type="ECO:0000313" key="4">
    <source>
        <dbReference type="Proteomes" id="UP000216074"/>
    </source>
</evidence>
<dbReference type="SUPFAM" id="SSF47598">
    <property type="entry name" value="Ribbon-helix-helix"/>
    <property type="match status" value="1"/>
</dbReference>
<dbReference type="Pfam" id="PF08681">
    <property type="entry name" value="TacA1"/>
    <property type="match status" value="1"/>
</dbReference>
<evidence type="ECO:0008006" key="5">
    <source>
        <dbReference type="Google" id="ProtNLM"/>
    </source>
</evidence>
<comment type="caution">
    <text evidence="3">The sequence shown here is derived from an EMBL/GenBank/DDBJ whole genome shotgun (WGS) entry which is preliminary data.</text>
</comment>
<organism evidence="3 4">
    <name type="scientific">Bifidobacterium hapali</name>
    <dbReference type="NCBI Taxonomy" id="1630172"/>
    <lineage>
        <taxon>Bacteria</taxon>
        <taxon>Bacillati</taxon>
        <taxon>Actinomycetota</taxon>
        <taxon>Actinomycetes</taxon>
        <taxon>Bifidobacteriales</taxon>
        <taxon>Bifidobacteriaceae</taxon>
        <taxon>Bifidobacterium</taxon>
    </lineage>
</organism>
<proteinExistence type="inferred from homology"/>
<dbReference type="OrthoDB" id="3234062at2"/>
<gene>
    <name evidence="3" type="ORF">BHAP_0473</name>
</gene>